<dbReference type="InterPro" id="IPR025724">
    <property type="entry name" value="GAG-pre-integrase_dom"/>
</dbReference>
<dbReference type="InterPro" id="IPR012337">
    <property type="entry name" value="RNaseH-like_sf"/>
</dbReference>
<dbReference type="Pfam" id="PF22936">
    <property type="entry name" value="Pol_BBD"/>
    <property type="match status" value="1"/>
</dbReference>
<dbReference type="Proteomes" id="UP001172457">
    <property type="component" value="Chromosome 5"/>
</dbReference>
<proteinExistence type="predicted"/>
<sequence length="639" mass="71042">MAAASSSQDTTLPMNTILHLITIRLSSTNYLLWKNQMMPFLNYQLLLGHVDGSSQAPPSQLLVDNKPTVNPAHAEWLAADQRAIILLQASLTEEAFSRLWVSPPLVLSGWLLKPPMEIPPWNVFKIFETNFVFSLKVLQVSQILVVNLRLFVTNLRPSVTRLMNQTKLIGSFVVLVVLLKPFQRPFVPLIPTHAFRDLLAQAEGHELFLRSIHGTAAATTVAFSAETSPTQPSLGGRGRGGGGRSFRGDRGRGRCPPHCQLCRQNSHYANVCPKLTTFASPSARNETELAKAFLAKCHVNSSGPDWYVDSRASDHMVSSAGSVSQPEPFGGGGGVQFGDGNTLPISSIGTSTLANGIRLRDVLMVPHLTKNLLSISKLTYDNDVNVVFSKLYCLIQDRLTRRVLAQGRCDRGLYVLSAAPKAYAFFARTKSKASFELWHSRLGHVSFDIISVLNKLGHLLVSSILPKPVTCSPCQLAKSHRLPFDDNNKRALHVLDLVHCDLWGPSPVSSNQFSCKVKVFQTDGGTEFLNHNVKTLLTKHDIFHQISCPYTPQQNGRVERKHRHIVETGLAMERLEALEIFLNQADHLRQQTLQQMYRLLTIRQAARALLVLGEYFNRLRVLSSLWSARPHDHSTTLIS</sequence>
<comment type="caution">
    <text evidence="4">The sequence shown here is derived from an EMBL/GenBank/DDBJ whole genome shotgun (WGS) entry which is preliminary data.</text>
</comment>
<dbReference type="Pfam" id="PF14244">
    <property type="entry name" value="Retrotran_gag_3"/>
    <property type="match status" value="1"/>
</dbReference>
<accession>A0AA38SQH0</accession>
<reference evidence="4" key="1">
    <citation type="submission" date="2023-03" db="EMBL/GenBank/DDBJ databases">
        <title>Chromosome-scale reference genome and RAD-based genetic map of yellow starthistle (Centaurea solstitialis) reveal putative structural variation and QTLs associated with invader traits.</title>
        <authorList>
            <person name="Reatini B."/>
            <person name="Cang F.A."/>
            <person name="Jiang Q."/>
            <person name="Mckibben M.T.W."/>
            <person name="Barker M.S."/>
            <person name="Rieseberg L.H."/>
            <person name="Dlugosch K.M."/>
        </authorList>
    </citation>
    <scope>NUCLEOTIDE SEQUENCE</scope>
    <source>
        <strain evidence="4">CAN-66</strain>
        <tissue evidence="4">Leaf</tissue>
    </source>
</reference>
<evidence type="ECO:0008006" key="6">
    <source>
        <dbReference type="Google" id="ProtNLM"/>
    </source>
</evidence>
<dbReference type="Gene3D" id="3.30.420.10">
    <property type="entry name" value="Ribonuclease H-like superfamily/Ribonuclease H"/>
    <property type="match status" value="1"/>
</dbReference>
<name>A0AA38SQH0_9ASTR</name>
<dbReference type="PANTHER" id="PTHR47481">
    <property type="match status" value="1"/>
</dbReference>
<organism evidence="4 5">
    <name type="scientific">Centaurea solstitialis</name>
    <name type="common">yellow star-thistle</name>
    <dbReference type="NCBI Taxonomy" id="347529"/>
    <lineage>
        <taxon>Eukaryota</taxon>
        <taxon>Viridiplantae</taxon>
        <taxon>Streptophyta</taxon>
        <taxon>Embryophyta</taxon>
        <taxon>Tracheophyta</taxon>
        <taxon>Spermatophyta</taxon>
        <taxon>Magnoliopsida</taxon>
        <taxon>eudicotyledons</taxon>
        <taxon>Gunneridae</taxon>
        <taxon>Pentapetalae</taxon>
        <taxon>asterids</taxon>
        <taxon>campanulids</taxon>
        <taxon>Asterales</taxon>
        <taxon>Asteraceae</taxon>
        <taxon>Carduoideae</taxon>
        <taxon>Cardueae</taxon>
        <taxon>Centaureinae</taxon>
        <taxon>Centaurea</taxon>
    </lineage>
</organism>
<dbReference type="InterPro" id="IPR054722">
    <property type="entry name" value="PolX-like_BBD"/>
</dbReference>
<dbReference type="GO" id="GO:0043565">
    <property type="term" value="F:sequence-specific DNA binding"/>
    <property type="evidence" value="ECO:0007669"/>
    <property type="project" value="InterPro"/>
</dbReference>
<dbReference type="Pfam" id="PF13976">
    <property type="entry name" value="gag_pre-integrs"/>
    <property type="match status" value="1"/>
</dbReference>
<dbReference type="EMBL" id="JARYMX010000005">
    <property type="protein sequence ID" value="KAJ9546703.1"/>
    <property type="molecule type" value="Genomic_DNA"/>
</dbReference>
<dbReference type="AlphaFoldDB" id="A0AA38SQH0"/>
<dbReference type="GO" id="GO:0006351">
    <property type="term" value="P:DNA-templated transcription"/>
    <property type="evidence" value="ECO:0007669"/>
    <property type="project" value="InterPro"/>
</dbReference>
<evidence type="ECO:0000256" key="1">
    <source>
        <dbReference type="SAM" id="MobiDB-lite"/>
    </source>
</evidence>
<gene>
    <name evidence="4" type="ORF">OSB04_019246</name>
</gene>
<dbReference type="PROSITE" id="PS50994">
    <property type="entry name" value="INTEGRASE"/>
    <property type="match status" value="1"/>
</dbReference>
<protein>
    <recommendedName>
        <fullName evidence="6">Integrase catalytic domain-containing protein</fullName>
    </recommendedName>
</protein>
<dbReference type="SUPFAM" id="SSF53098">
    <property type="entry name" value="Ribonuclease H-like"/>
    <property type="match status" value="1"/>
</dbReference>
<feature type="domain" description="DOG1" evidence="3">
    <location>
        <begin position="428"/>
        <end position="629"/>
    </location>
</feature>
<evidence type="ECO:0000259" key="2">
    <source>
        <dbReference type="PROSITE" id="PS50994"/>
    </source>
</evidence>
<dbReference type="InterPro" id="IPR029472">
    <property type="entry name" value="Copia-like_N"/>
</dbReference>
<feature type="domain" description="Integrase catalytic" evidence="2">
    <location>
        <begin position="518"/>
        <end position="638"/>
    </location>
</feature>
<evidence type="ECO:0000259" key="3">
    <source>
        <dbReference type="PROSITE" id="PS51806"/>
    </source>
</evidence>
<keyword evidence="5" id="KW-1185">Reference proteome</keyword>
<feature type="compositionally biased region" description="Gly residues" evidence="1">
    <location>
        <begin position="235"/>
        <end position="245"/>
    </location>
</feature>
<dbReference type="GO" id="GO:0015074">
    <property type="term" value="P:DNA integration"/>
    <property type="evidence" value="ECO:0007669"/>
    <property type="project" value="InterPro"/>
</dbReference>
<dbReference type="InterPro" id="IPR036397">
    <property type="entry name" value="RNaseH_sf"/>
</dbReference>
<feature type="region of interest" description="Disordered" evidence="1">
    <location>
        <begin position="227"/>
        <end position="252"/>
    </location>
</feature>
<dbReference type="InterPro" id="IPR025422">
    <property type="entry name" value="TGA_domain"/>
</dbReference>
<evidence type="ECO:0000313" key="4">
    <source>
        <dbReference type="EMBL" id="KAJ9546703.1"/>
    </source>
</evidence>
<dbReference type="PROSITE" id="PS51806">
    <property type="entry name" value="DOG1"/>
    <property type="match status" value="1"/>
</dbReference>
<dbReference type="PANTHER" id="PTHR47481:SF3">
    <property type="entry name" value="GAG-POLYPEPTIDE OF LTR COPIA-TYPE-RELATED"/>
    <property type="match status" value="1"/>
</dbReference>
<dbReference type="InterPro" id="IPR001584">
    <property type="entry name" value="Integrase_cat-core"/>
</dbReference>
<evidence type="ECO:0000313" key="5">
    <source>
        <dbReference type="Proteomes" id="UP001172457"/>
    </source>
</evidence>